<dbReference type="InterPro" id="IPR015797">
    <property type="entry name" value="NUDIX_hydrolase-like_dom_sf"/>
</dbReference>
<evidence type="ECO:0000313" key="4">
    <source>
        <dbReference type="Proteomes" id="UP000198406"/>
    </source>
</evidence>
<dbReference type="PROSITE" id="PS51462">
    <property type="entry name" value="NUDIX"/>
    <property type="match status" value="1"/>
</dbReference>
<evidence type="ECO:0000259" key="2">
    <source>
        <dbReference type="PROSITE" id="PS51462"/>
    </source>
</evidence>
<feature type="domain" description="Nudix hydrolase" evidence="2">
    <location>
        <begin position="178"/>
        <end position="319"/>
    </location>
</feature>
<dbReference type="GO" id="GO:0016787">
    <property type="term" value="F:hydrolase activity"/>
    <property type="evidence" value="ECO:0007669"/>
    <property type="project" value="UniProtKB-KW"/>
</dbReference>
<dbReference type="Proteomes" id="UP000198406">
    <property type="component" value="Unassembled WGS sequence"/>
</dbReference>
<dbReference type="SUPFAM" id="SSF55811">
    <property type="entry name" value="Nudix"/>
    <property type="match status" value="1"/>
</dbReference>
<organism evidence="3 4">
    <name type="scientific">Fistulifera solaris</name>
    <name type="common">Oleaginous diatom</name>
    <dbReference type="NCBI Taxonomy" id="1519565"/>
    <lineage>
        <taxon>Eukaryota</taxon>
        <taxon>Sar</taxon>
        <taxon>Stramenopiles</taxon>
        <taxon>Ochrophyta</taxon>
        <taxon>Bacillariophyta</taxon>
        <taxon>Bacillariophyceae</taxon>
        <taxon>Bacillariophycidae</taxon>
        <taxon>Naviculales</taxon>
        <taxon>Naviculaceae</taxon>
        <taxon>Fistulifera</taxon>
    </lineage>
</organism>
<dbReference type="Gene3D" id="3.90.79.10">
    <property type="entry name" value="Nucleoside Triphosphate Pyrophosphohydrolase"/>
    <property type="match status" value="1"/>
</dbReference>
<keyword evidence="1" id="KW-0378">Hydrolase</keyword>
<keyword evidence="4" id="KW-1185">Reference proteome</keyword>
<dbReference type="PANTHER" id="PTHR10885:SF0">
    <property type="entry name" value="ISOPENTENYL-DIPHOSPHATE DELTA-ISOMERASE"/>
    <property type="match status" value="1"/>
</dbReference>
<dbReference type="PROSITE" id="PS00893">
    <property type="entry name" value="NUDIX_BOX"/>
    <property type="match status" value="1"/>
</dbReference>
<dbReference type="AlphaFoldDB" id="A0A1Z5JZI3"/>
<protein>
    <recommendedName>
        <fullName evidence="2">Nudix hydrolase domain-containing protein</fullName>
    </recommendedName>
</protein>
<reference evidence="3 4" key="1">
    <citation type="journal article" date="2015" name="Plant Cell">
        <title>Oil accumulation by the oleaginous diatom Fistulifera solaris as revealed by the genome and transcriptome.</title>
        <authorList>
            <person name="Tanaka T."/>
            <person name="Maeda Y."/>
            <person name="Veluchamy A."/>
            <person name="Tanaka M."/>
            <person name="Abida H."/>
            <person name="Marechal E."/>
            <person name="Bowler C."/>
            <person name="Muto M."/>
            <person name="Sunaga Y."/>
            <person name="Tanaka M."/>
            <person name="Yoshino T."/>
            <person name="Taniguchi T."/>
            <person name="Fukuda Y."/>
            <person name="Nemoto M."/>
            <person name="Matsumoto M."/>
            <person name="Wong P.S."/>
            <person name="Aburatani S."/>
            <person name="Fujibuchi W."/>
        </authorList>
    </citation>
    <scope>NUCLEOTIDE SEQUENCE [LARGE SCALE GENOMIC DNA]</scope>
    <source>
        <strain evidence="3 4">JPCC DA0580</strain>
    </source>
</reference>
<comment type="caution">
    <text evidence="3">The sequence shown here is derived from an EMBL/GenBank/DDBJ whole genome shotgun (WGS) entry which is preliminary data.</text>
</comment>
<dbReference type="Pfam" id="PF00293">
    <property type="entry name" value="NUDIX"/>
    <property type="match status" value="1"/>
</dbReference>
<dbReference type="InterPro" id="IPR000086">
    <property type="entry name" value="NUDIX_hydrolase_dom"/>
</dbReference>
<dbReference type="OrthoDB" id="510307at2759"/>
<accession>A0A1Z5JZI3</accession>
<dbReference type="EMBL" id="BDSP01000136">
    <property type="protein sequence ID" value="GAX19292.1"/>
    <property type="molecule type" value="Genomic_DNA"/>
</dbReference>
<dbReference type="InParanoid" id="A0A1Z5JZI3"/>
<gene>
    <name evidence="3" type="ORF">FisN_4Lh132</name>
</gene>
<dbReference type="InterPro" id="IPR020084">
    <property type="entry name" value="NUDIX_hydrolase_CS"/>
</dbReference>
<evidence type="ECO:0000313" key="3">
    <source>
        <dbReference type="EMBL" id="GAX19292.1"/>
    </source>
</evidence>
<sequence length="373" mass="42380">MEGSTDDAAVKTKTTTSLAGPFVIECESNATRSIFKCTPIREANIDRETFSSEGGQAWAALHHSHRPENARITLQAHWDGPECRVRLTPEDAEIDASLLSTLSRVLVQWSIASREPVSEQITIHFPREDEPFLLQWTDLAVASSHLYKNIPGEMVEMVDRTGAVLGHVPRKLVHQHNILHRGIGIFVTKDHPIQENQRPDLYTHRRTETKRIFPSLYDMFVGGVSLAGEDAIITARREVEEELGLSCGDHLRPQRLLQCVVCTAYNRCVVDLFVYVMNTKEESIKWQDEEVAWGSFVPYKTIEAAADRSIHRLAERGEWPGRYPPIQSSRMGKLDPEDEGIRFEGATEWTSWDFVPDGLLVWEAWLRHCQGDQ</sequence>
<proteinExistence type="predicted"/>
<dbReference type="PANTHER" id="PTHR10885">
    <property type="entry name" value="ISOPENTENYL-DIPHOSPHATE DELTA-ISOMERASE"/>
    <property type="match status" value="1"/>
</dbReference>
<evidence type="ECO:0000256" key="1">
    <source>
        <dbReference type="ARBA" id="ARBA00022801"/>
    </source>
</evidence>
<name>A0A1Z5JZI3_FISSO</name>